<accession>X0XVT0</accession>
<dbReference type="EMBL" id="BARS01045013">
    <property type="protein sequence ID" value="GAG28896.1"/>
    <property type="molecule type" value="Genomic_DNA"/>
</dbReference>
<feature type="non-terminal residue" evidence="1">
    <location>
        <position position="84"/>
    </location>
</feature>
<name>X0XVT0_9ZZZZ</name>
<evidence type="ECO:0000313" key="1">
    <source>
        <dbReference type="EMBL" id="GAG28896.1"/>
    </source>
</evidence>
<sequence>MTQPPDLDFRTQTEWRSWLEDNHPQDKGIWVIMYKVGSSLEGLRYADAVEEAICYGWIDGKMQSIDSDRFRQWFSPRRRNSPWS</sequence>
<dbReference type="AlphaFoldDB" id="X0XVT0"/>
<gene>
    <name evidence="1" type="ORF">S01H1_67923</name>
</gene>
<organism evidence="1">
    <name type="scientific">marine sediment metagenome</name>
    <dbReference type="NCBI Taxonomy" id="412755"/>
    <lineage>
        <taxon>unclassified sequences</taxon>
        <taxon>metagenomes</taxon>
        <taxon>ecological metagenomes</taxon>
    </lineage>
</organism>
<protein>
    <submittedName>
        <fullName evidence="1">Uncharacterized protein</fullName>
    </submittedName>
</protein>
<proteinExistence type="predicted"/>
<comment type="caution">
    <text evidence="1">The sequence shown here is derived from an EMBL/GenBank/DDBJ whole genome shotgun (WGS) entry which is preliminary data.</text>
</comment>
<reference evidence="1" key="1">
    <citation type="journal article" date="2014" name="Front. Microbiol.">
        <title>High frequency of phylogenetically diverse reductive dehalogenase-homologous genes in deep subseafloor sedimentary metagenomes.</title>
        <authorList>
            <person name="Kawai M."/>
            <person name="Futagami T."/>
            <person name="Toyoda A."/>
            <person name="Takaki Y."/>
            <person name="Nishi S."/>
            <person name="Hori S."/>
            <person name="Arai W."/>
            <person name="Tsubouchi T."/>
            <person name="Morono Y."/>
            <person name="Uchiyama I."/>
            <person name="Ito T."/>
            <person name="Fujiyama A."/>
            <person name="Inagaki F."/>
            <person name="Takami H."/>
        </authorList>
    </citation>
    <scope>NUCLEOTIDE SEQUENCE</scope>
    <source>
        <strain evidence="1">Expedition CK06-06</strain>
    </source>
</reference>